<keyword evidence="5" id="KW-1185">Reference proteome</keyword>
<dbReference type="EMBL" id="FJVC01000183">
    <property type="protein sequence ID" value="CZT44675.1"/>
    <property type="molecule type" value="Genomic_DNA"/>
</dbReference>
<dbReference type="InterPro" id="IPR040079">
    <property type="entry name" value="Glutathione_S-Trfase"/>
</dbReference>
<dbReference type="Proteomes" id="UP000177625">
    <property type="component" value="Unassembled WGS sequence"/>
</dbReference>
<dbReference type="SFLD" id="SFLDS00019">
    <property type="entry name" value="Glutathione_Transferase_(cytos"/>
    <property type="match status" value="1"/>
</dbReference>
<evidence type="ECO:0000259" key="2">
    <source>
        <dbReference type="PROSITE" id="PS50404"/>
    </source>
</evidence>
<dbReference type="PANTHER" id="PTHR44051:SF8">
    <property type="entry name" value="GLUTATHIONE S-TRANSFERASE GSTA"/>
    <property type="match status" value="1"/>
</dbReference>
<dbReference type="Gene3D" id="3.40.30.10">
    <property type="entry name" value="Glutaredoxin"/>
    <property type="match status" value="1"/>
</dbReference>
<dbReference type="InterPro" id="IPR036282">
    <property type="entry name" value="Glutathione-S-Trfase_C_sf"/>
</dbReference>
<dbReference type="PROSITE" id="PS50404">
    <property type="entry name" value="GST_NTER"/>
    <property type="match status" value="1"/>
</dbReference>
<sequence length="261" mass="29762">MASNFYHEDTPSEIKDAKGLHLITTSTPNGKKVQIMLEELREVYATEFTHTLISLPTNDQKKDWFIKLNPNGRIPVLVDNTKSPPFPVMETLAIMLYLLKQFDPRTPLVSKKNSNDRNVSNGYCSGTEAQVHNITRQNLALIFAQGQPIEGQLNWFGKLAPEKDEFAINRFKKETLRIFGVLEIHLSGKYTSEPRQYLAGTGQGKYSIADMGAWPWVSGHDFSGQITEDEMKYFPHLLMWIKRIADRPAVKKGTAKSYQNW</sequence>
<dbReference type="InterPro" id="IPR010987">
    <property type="entry name" value="Glutathione-S-Trfase_C-like"/>
</dbReference>
<gene>
    <name evidence="4" type="ORF">RSE6_04875</name>
</gene>
<feature type="domain" description="GST N-terminal" evidence="2">
    <location>
        <begin position="17"/>
        <end position="106"/>
    </location>
</feature>
<comment type="similarity">
    <text evidence="1">Belongs to the GST superfamily.</text>
</comment>
<organism evidence="4 5">
    <name type="scientific">Rhynchosporium secalis</name>
    <name type="common">Barley scald fungus</name>
    <dbReference type="NCBI Taxonomy" id="38038"/>
    <lineage>
        <taxon>Eukaryota</taxon>
        <taxon>Fungi</taxon>
        <taxon>Dikarya</taxon>
        <taxon>Ascomycota</taxon>
        <taxon>Pezizomycotina</taxon>
        <taxon>Leotiomycetes</taxon>
        <taxon>Helotiales</taxon>
        <taxon>Ploettnerulaceae</taxon>
        <taxon>Rhynchosporium</taxon>
    </lineage>
</organism>
<dbReference type="PANTHER" id="PTHR44051">
    <property type="entry name" value="GLUTATHIONE S-TRANSFERASE-RELATED"/>
    <property type="match status" value="1"/>
</dbReference>
<dbReference type="SUPFAM" id="SSF47616">
    <property type="entry name" value="GST C-terminal domain-like"/>
    <property type="match status" value="1"/>
</dbReference>
<dbReference type="AlphaFoldDB" id="A0A1E1M7P3"/>
<feature type="domain" description="GST C-terminal" evidence="3">
    <location>
        <begin position="113"/>
        <end position="261"/>
    </location>
</feature>
<dbReference type="InterPro" id="IPR004045">
    <property type="entry name" value="Glutathione_S-Trfase_N"/>
</dbReference>
<dbReference type="Pfam" id="PF13409">
    <property type="entry name" value="GST_N_2"/>
    <property type="match status" value="1"/>
</dbReference>
<accession>A0A1E1M7P3</accession>
<reference evidence="5" key="1">
    <citation type="submission" date="2016-03" db="EMBL/GenBank/DDBJ databases">
        <authorList>
            <person name="Guldener U."/>
        </authorList>
    </citation>
    <scope>NUCLEOTIDE SEQUENCE [LARGE SCALE GENOMIC DNA]</scope>
</reference>
<evidence type="ECO:0000313" key="5">
    <source>
        <dbReference type="Proteomes" id="UP000177625"/>
    </source>
</evidence>
<evidence type="ECO:0000259" key="3">
    <source>
        <dbReference type="PROSITE" id="PS50405"/>
    </source>
</evidence>
<dbReference type="PROSITE" id="PS50405">
    <property type="entry name" value="GST_CTER"/>
    <property type="match status" value="1"/>
</dbReference>
<name>A0A1E1M7P3_RHYSE</name>
<dbReference type="SUPFAM" id="SSF52833">
    <property type="entry name" value="Thioredoxin-like"/>
    <property type="match status" value="1"/>
</dbReference>
<dbReference type="InterPro" id="IPR036249">
    <property type="entry name" value="Thioredoxin-like_sf"/>
</dbReference>
<evidence type="ECO:0000256" key="1">
    <source>
        <dbReference type="ARBA" id="ARBA00007409"/>
    </source>
</evidence>
<protein>
    <submittedName>
        <fullName evidence="4">Related to URE2-nitrogen catabolite repression regulator</fullName>
    </submittedName>
</protein>
<proteinExistence type="inferred from homology"/>
<evidence type="ECO:0000313" key="4">
    <source>
        <dbReference type="EMBL" id="CZT44675.1"/>
    </source>
</evidence>
<dbReference type="Gene3D" id="1.20.1050.10">
    <property type="match status" value="1"/>
</dbReference>